<dbReference type="RefSeq" id="WP_175476482.1">
    <property type="nucleotide sequence ID" value="NZ_FOBS01000015.1"/>
</dbReference>
<accession>A0A1H7YDM7</accession>
<gene>
    <name evidence="1" type="ORF">SAMN04489760_11553</name>
</gene>
<dbReference type="AlphaFoldDB" id="A0A1H7YDM7"/>
<organism evidence="1 2">
    <name type="scientific">Syntrophus gentianae</name>
    <dbReference type="NCBI Taxonomy" id="43775"/>
    <lineage>
        <taxon>Bacteria</taxon>
        <taxon>Pseudomonadati</taxon>
        <taxon>Thermodesulfobacteriota</taxon>
        <taxon>Syntrophia</taxon>
        <taxon>Syntrophales</taxon>
        <taxon>Syntrophaceae</taxon>
        <taxon>Syntrophus</taxon>
    </lineage>
</organism>
<dbReference type="EMBL" id="FOBS01000015">
    <property type="protein sequence ID" value="SEM43418.1"/>
    <property type="molecule type" value="Genomic_DNA"/>
</dbReference>
<keyword evidence="2" id="KW-1185">Reference proteome</keyword>
<reference evidence="1 2" key="1">
    <citation type="submission" date="2016-10" db="EMBL/GenBank/DDBJ databases">
        <authorList>
            <person name="de Groot N.N."/>
        </authorList>
    </citation>
    <scope>NUCLEOTIDE SEQUENCE [LARGE SCALE GENOMIC DNA]</scope>
    <source>
        <strain evidence="1 2">DSM 8423</strain>
    </source>
</reference>
<evidence type="ECO:0000313" key="2">
    <source>
        <dbReference type="Proteomes" id="UP000198744"/>
    </source>
</evidence>
<name>A0A1H7YDM7_9BACT</name>
<dbReference type="Proteomes" id="UP000198744">
    <property type="component" value="Unassembled WGS sequence"/>
</dbReference>
<protein>
    <submittedName>
        <fullName evidence="1">Uncharacterized protein</fullName>
    </submittedName>
</protein>
<proteinExistence type="predicted"/>
<evidence type="ECO:0000313" key="1">
    <source>
        <dbReference type="EMBL" id="SEM43418.1"/>
    </source>
</evidence>
<dbReference type="STRING" id="43775.SAMN04489760_11553"/>
<sequence>MKTNRLFLSVLFLSLFLLPAWVGASFVNQCLSCHTDGEKMKTLVKAPTLGGEGEG</sequence>